<dbReference type="OrthoDB" id="10369019at2759"/>
<reference evidence="2 3" key="2">
    <citation type="journal article" date="2019" name="G3 (Bethesda)">
        <title>Hybrid Assembly of the Genome of the Entomopathogenic Nematode Steinernema carpocapsae Identifies the X-Chromosome.</title>
        <authorList>
            <person name="Serra L."/>
            <person name="Macchietto M."/>
            <person name="Macias-Munoz A."/>
            <person name="McGill C.J."/>
            <person name="Rodriguez I.M."/>
            <person name="Rodriguez B."/>
            <person name="Murad R."/>
            <person name="Mortazavi A."/>
        </authorList>
    </citation>
    <scope>NUCLEOTIDE SEQUENCE [LARGE SCALE GENOMIC DNA]</scope>
    <source>
        <strain evidence="2 3">ALL</strain>
    </source>
</reference>
<dbReference type="EMBL" id="AZBU02000001">
    <property type="protein sequence ID" value="TMS38140.1"/>
    <property type="molecule type" value="Genomic_DNA"/>
</dbReference>
<sequence>MRLNVHDISLYGIGIIAFFVLIFLLYLTCKYMDRKVEGYSSAPSRVASCHEFSDKSIAFHIEMDEVTFPAYPSDPIYENKPFTSMAQKYNLQSERMPSS</sequence>
<protein>
    <submittedName>
        <fullName evidence="2">Uncharacterized protein</fullName>
    </submittedName>
</protein>
<evidence type="ECO:0000313" key="3">
    <source>
        <dbReference type="Proteomes" id="UP000298663"/>
    </source>
</evidence>
<comment type="caution">
    <text evidence="2">The sequence shown here is derived from an EMBL/GenBank/DDBJ whole genome shotgun (WGS) entry which is preliminary data.</text>
</comment>
<evidence type="ECO:0000313" key="2">
    <source>
        <dbReference type="EMBL" id="TMS38140.1"/>
    </source>
</evidence>
<dbReference type="AlphaFoldDB" id="A0A4U8UXB4"/>
<feature type="transmembrane region" description="Helical" evidence="1">
    <location>
        <begin position="6"/>
        <end position="27"/>
    </location>
</feature>
<accession>A0A4U8UXB4</accession>
<keyword evidence="1" id="KW-0472">Membrane</keyword>
<keyword evidence="3" id="KW-1185">Reference proteome</keyword>
<proteinExistence type="predicted"/>
<name>A0A4U8UXB4_STECR</name>
<keyword evidence="1" id="KW-0812">Transmembrane</keyword>
<organism evidence="2 3">
    <name type="scientific">Steinernema carpocapsae</name>
    <name type="common">Entomopathogenic nematode</name>
    <dbReference type="NCBI Taxonomy" id="34508"/>
    <lineage>
        <taxon>Eukaryota</taxon>
        <taxon>Metazoa</taxon>
        <taxon>Ecdysozoa</taxon>
        <taxon>Nematoda</taxon>
        <taxon>Chromadorea</taxon>
        <taxon>Rhabditida</taxon>
        <taxon>Tylenchina</taxon>
        <taxon>Panagrolaimomorpha</taxon>
        <taxon>Strongyloidoidea</taxon>
        <taxon>Steinernematidae</taxon>
        <taxon>Steinernema</taxon>
    </lineage>
</organism>
<keyword evidence="1" id="KW-1133">Transmembrane helix</keyword>
<gene>
    <name evidence="2" type="ORF">L596_004931</name>
</gene>
<reference evidence="2 3" key="1">
    <citation type="journal article" date="2015" name="Genome Biol.">
        <title>Comparative genomics of Steinernema reveals deeply conserved gene regulatory networks.</title>
        <authorList>
            <person name="Dillman A.R."/>
            <person name="Macchietto M."/>
            <person name="Porter C.F."/>
            <person name="Rogers A."/>
            <person name="Williams B."/>
            <person name="Antoshechkin I."/>
            <person name="Lee M.M."/>
            <person name="Goodwin Z."/>
            <person name="Lu X."/>
            <person name="Lewis E.E."/>
            <person name="Goodrich-Blair H."/>
            <person name="Stock S.P."/>
            <person name="Adams B.J."/>
            <person name="Sternberg P.W."/>
            <person name="Mortazavi A."/>
        </authorList>
    </citation>
    <scope>NUCLEOTIDE SEQUENCE [LARGE SCALE GENOMIC DNA]</scope>
    <source>
        <strain evidence="2 3">ALL</strain>
    </source>
</reference>
<dbReference type="Proteomes" id="UP000298663">
    <property type="component" value="Unassembled WGS sequence"/>
</dbReference>
<evidence type="ECO:0000256" key="1">
    <source>
        <dbReference type="SAM" id="Phobius"/>
    </source>
</evidence>